<feature type="signal peptide" evidence="2">
    <location>
        <begin position="1"/>
        <end position="24"/>
    </location>
</feature>
<dbReference type="Proteomes" id="UP000292702">
    <property type="component" value="Unassembled WGS sequence"/>
</dbReference>
<proteinExistence type="predicted"/>
<evidence type="ECO:0000313" key="4">
    <source>
        <dbReference type="Proteomes" id="UP000292702"/>
    </source>
</evidence>
<gene>
    <name evidence="3" type="ORF">EIP91_011957</name>
</gene>
<accession>A0A4R0RHG4</accession>
<keyword evidence="2" id="KW-0732">Signal</keyword>
<dbReference type="EMBL" id="RWJN01000086">
    <property type="protein sequence ID" value="TCD67771.1"/>
    <property type="molecule type" value="Genomic_DNA"/>
</dbReference>
<name>A0A4R0RHG4_9APHY</name>
<evidence type="ECO:0000256" key="2">
    <source>
        <dbReference type="SAM" id="SignalP"/>
    </source>
</evidence>
<comment type="caution">
    <text evidence="3">The sequence shown here is derived from an EMBL/GenBank/DDBJ whole genome shotgun (WGS) entry which is preliminary data.</text>
</comment>
<organism evidence="3 4">
    <name type="scientific">Steccherinum ochraceum</name>
    <dbReference type="NCBI Taxonomy" id="92696"/>
    <lineage>
        <taxon>Eukaryota</taxon>
        <taxon>Fungi</taxon>
        <taxon>Dikarya</taxon>
        <taxon>Basidiomycota</taxon>
        <taxon>Agaricomycotina</taxon>
        <taxon>Agaricomycetes</taxon>
        <taxon>Polyporales</taxon>
        <taxon>Steccherinaceae</taxon>
        <taxon>Steccherinum</taxon>
    </lineage>
</organism>
<feature type="region of interest" description="Disordered" evidence="1">
    <location>
        <begin position="126"/>
        <end position="155"/>
    </location>
</feature>
<evidence type="ECO:0000256" key="1">
    <source>
        <dbReference type="SAM" id="MobiDB-lite"/>
    </source>
</evidence>
<keyword evidence="4" id="KW-1185">Reference proteome</keyword>
<reference evidence="3 4" key="1">
    <citation type="submission" date="2018-11" db="EMBL/GenBank/DDBJ databases">
        <title>Genome assembly of Steccherinum ochraceum LE-BIN_3174, the white-rot fungus of the Steccherinaceae family (The Residual Polyporoid clade, Polyporales, Basidiomycota).</title>
        <authorList>
            <person name="Fedorova T.V."/>
            <person name="Glazunova O.A."/>
            <person name="Landesman E.O."/>
            <person name="Moiseenko K.V."/>
            <person name="Psurtseva N.V."/>
            <person name="Savinova O.S."/>
            <person name="Shakhova N.V."/>
            <person name="Tyazhelova T.V."/>
            <person name="Vasina D.V."/>
        </authorList>
    </citation>
    <scope>NUCLEOTIDE SEQUENCE [LARGE SCALE GENOMIC DNA]</scope>
    <source>
        <strain evidence="3 4">LE-BIN_3174</strain>
    </source>
</reference>
<sequence>MRTFILATLALVATPAFCASGAAAQSNLQARQPIVFTPEELAILHAPMIARNDIADIAFLEKRHKHHNHHGQGGPHHDHHGYHDHKREVNPEMLAARSTSAQHAYKRDELVNLIARTLEEFDRRELHREGHGDPGPRGLHPGRDSVIGPKWTPGR</sequence>
<evidence type="ECO:0000313" key="3">
    <source>
        <dbReference type="EMBL" id="TCD67771.1"/>
    </source>
</evidence>
<feature type="chain" id="PRO_5020549372" evidence="2">
    <location>
        <begin position="25"/>
        <end position="155"/>
    </location>
</feature>
<dbReference type="AlphaFoldDB" id="A0A4R0RHG4"/>
<protein>
    <submittedName>
        <fullName evidence="3">Uncharacterized protein</fullName>
    </submittedName>
</protein>
<feature type="region of interest" description="Disordered" evidence="1">
    <location>
        <begin position="65"/>
        <end position="85"/>
    </location>
</feature>